<protein>
    <submittedName>
        <fullName evidence="2">VOC family protein</fullName>
    </submittedName>
</protein>
<dbReference type="InterPro" id="IPR052164">
    <property type="entry name" value="Anthracycline_SecMetBiosynth"/>
</dbReference>
<dbReference type="PANTHER" id="PTHR33993">
    <property type="entry name" value="GLYOXALASE-RELATED"/>
    <property type="match status" value="1"/>
</dbReference>
<dbReference type="InterPro" id="IPR037523">
    <property type="entry name" value="VOC_core"/>
</dbReference>
<dbReference type="CDD" id="cd07247">
    <property type="entry name" value="SgaA_N_like"/>
    <property type="match status" value="1"/>
</dbReference>
<dbReference type="InterPro" id="IPR029068">
    <property type="entry name" value="Glyas_Bleomycin-R_OHBP_Dase"/>
</dbReference>
<gene>
    <name evidence="2" type="ORF">C7I55_13185</name>
</gene>
<reference evidence="2 3" key="1">
    <citation type="submission" date="2018-03" db="EMBL/GenBank/DDBJ databases">
        <title>The draft genome of Sphingosinicella sp. GL-C-18.</title>
        <authorList>
            <person name="Liu L."/>
            <person name="Li L."/>
            <person name="Liang L."/>
            <person name="Zhang X."/>
            <person name="Wang T."/>
        </authorList>
    </citation>
    <scope>NUCLEOTIDE SEQUENCE [LARGE SCALE GENOMIC DNA]</scope>
    <source>
        <strain evidence="2 3">GL-C-18</strain>
    </source>
</reference>
<dbReference type="Pfam" id="PF00903">
    <property type="entry name" value="Glyoxalase"/>
    <property type="match status" value="1"/>
</dbReference>
<dbReference type="AlphaFoldDB" id="A0A2P7QNM7"/>
<dbReference type="Pfam" id="PF18029">
    <property type="entry name" value="Glyoxalase_6"/>
    <property type="match status" value="1"/>
</dbReference>
<dbReference type="Proteomes" id="UP000241167">
    <property type="component" value="Unassembled WGS sequence"/>
</dbReference>
<dbReference type="PROSITE" id="PS51819">
    <property type="entry name" value="VOC"/>
    <property type="match status" value="2"/>
</dbReference>
<evidence type="ECO:0000313" key="3">
    <source>
        <dbReference type="Proteomes" id="UP000241167"/>
    </source>
</evidence>
<evidence type="ECO:0000313" key="2">
    <source>
        <dbReference type="EMBL" id="PSJ39554.1"/>
    </source>
</evidence>
<dbReference type="InterPro" id="IPR041581">
    <property type="entry name" value="Glyoxalase_6"/>
</dbReference>
<dbReference type="EMBL" id="PXYI01000004">
    <property type="protein sequence ID" value="PSJ39554.1"/>
    <property type="molecule type" value="Genomic_DNA"/>
</dbReference>
<evidence type="ECO:0000259" key="1">
    <source>
        <dbReference type="PROSITE" id="PS51819"/>
    </source>
</evidence>
<feature type="domain" description="VOC" evidence="1">
    <location>
        <begin position="4"/>
        <end position="125"/>
    </location>
</feature>
<dbReference type="SUPFAM" id="SSF54593">
    <property type="entry name" value="Glyoxalase/Bleomycin resistance protein/Dihydroxybiphenyl dioxygenase"/>
    <property type="match status" value="2"/>
</dbReference>
<dbReference type="PANTHER" id="PTHR33993:SF14">
    <property type="entry name" value="GB|AAF24581.1"/>
    <property type="match status" value="1"/>
</dbReference>
<dbReference type="Gene3D" id="3.10.180.10">
    <property type="entry name" value="2,3-Dihydroxybiphenyl 1,2-Dioxygenase, domain 1"/>
    <property type="match status" value="2"/>
</dbReference>
<dbReference type="InterPro" id="IPR004360">
    <property type="entry name" value="Glyas_Fos-R_dOase_dom"/>
</dbReference>
<dbReference type="RefSeq" id="WP_106513452.1">
    <property type="nucleotide sequence ID" value="NZ_PXYI01000004.1"/>
</dbReference>
<proteinExistence type="predicted"/>
<keyword evidence="3" id="KW-1185">Reference proteome</keyword>
<name>A0A2P7QNM7_9SPHN</name>
<feature type="domain" description="VOC" evidence="1">
    <location>
        <begin position="143"/>
        <end position="259"/>
    </location>
</feature>
<sequence>MAGLPIWYELMTADLAAAGAFYRATLGWEVPPQGEAMPGGVQYAQIGRADGTSAGGVLTLSRAMQDCGARTRWIPYFHVEDVDASVAAAEGLAAKVQMPPVSMDGVGRMAMLADPQGAPFYLMAPTPPAGQPEAKSEAFDPFKAGHCRWNELNTTDGAGALAFYEALLGWTAGMKMPMGAAGDYQFLEHAGIAIGAINPVQEGPSHWLPIFGVANIEAARAAATETGGKVTVDLQEIPGGEFALNVDDPGGAALGFVGPKGASQ</sequence>
<comment type="caution">
    <text evidence="2">The sequence shown here is derived from an EMBL/GenBank/DDBJ whole genome shotgun (WGS) entry which is preliminary data.</text>
</comment>
<dbReference type="OrthoDB" id="9793039at2"/>
<accession>A0A2P7QNM7</accession>
<organism evidence="2 3">
    <name type="scientific">Allosphingosinicella deserti</name>
    <dbReference type="NCBI Taxonomy" id="2116704"/>
    <lineage>
        <taxon>Bacteria</taxon>
        <taxon>Pseudomonadati</taxon>
        <taxon>Pseudomonadota</taxon>
        <taxon>Alphaproteobacteria</taxon>
        <taxon>Sphingomonadales</taxon>
        <taxon>Sphingomonadaceae</taxon>
        <taxon>Allosphingosinicella</taxon>
    </lineage>
</organism>